<sequence length="87" mass="9465">MSLLRSMSRVAVASSVHGRVQRRQRDRWATVAPTADTRPPAPVPAPQPPAEPAVDLLAQLERLGRLRDSGVLTEDEFTAQKARLLAG</sequence>
<evidence type="ECO:0000259" key="2">
    <source>
        <dbReference type="Pfam" id="PF09851"/>
    </source>
</evidence>
<organism evidence="3 4">
    <name type="scientific">Mycolicibacterium hodleri</name>
    <dbReference type="NCBI Taxonomy" id="49897"/>
    <lineage>
        <taxon>Bacteria</taxon>
        <taxon>Bacillati</taxon>
        <taxon>Actinomycetota</taxon>
        <taxon>Actinomycetes</taxon>
        <taxon>Mycobacteriales</taxon>
        <taxon>Mycobacteriaceae</taxon>
        <taxon>Mycolicibacterium</taxon>
    </lineage>
</organism>
<comment type="caution">
    <text evidence="3">The sequence shown here is derived from an EMBL/GenBank/DDBJ whole genome shotgun (WGS) entry which is preliminary data.</text>
</comment>
<feature type="domain" description="SHOCT" evidence="2">
    <location>
        <begin position="58"/>
        <end position="85"/>
    </location>
</feature>
<protein>
    <submittedName>
        <fullName evidence="3">SHOCT domain-containing protein</fullName>
    </submittedName>
</protein>
<evidence type="ECO:0000313" key="3">
    <source>
        <dbReference type="EMBL" id="TPG33073.1"/>
    </source>
</evidence>
<dbReference type="OrthoDB" id="5996503at2"/>
<evidence type="ECO:0000313" key="4">
    <source>
        <dbReference type="Proteomes" id="UP000320095"/>
    </source>
</evidence>
<feature type="compositionally biased region" description="Low complexity" evidence="1">
    <location>
        <begin position="29"/>
        <end position="38"/>
    </location>
</feature>
<accession>A0A502E5Z2</accession>
<dbReference type="Proteomes" id="UP000320095">
    <property type="component" value="Unassembled WGS sequence"/>
</dbReference>
<dbReference type="AlphaFoldDB" id="A0A502E5Z2"/>
<dbReference type="InterPro" id="IPR018649">
    <property type="entry name" value="SHOCT"/>
</dbReference>
<gene>
    <name evidence="3" type="ORF">EAH80_16885</name>
</gene>
<evidence type="ECO:0000256" key="1">
    <source>
        <dbReference type="SAM" id="MobiDB-lite"/>
    </source>
</evidence>
<keyword evidence="4" id="KW-1185">Reference proteome</keyword>
<dbReference type="RefSeq" id="WP_140693162.1">
    <property type="nucleotide sequence ID" value="NZ_RCZG01000006.1"/>
</dbReference>
<name>A0A502E5Z2_9MYCO</name>
<feature type="compositionally biased region" description="Low complexity" evidence="1">
    <location>
        <begin position="1"/>
        <end position="16"/>
    </location>
</feature>
<dbReference type="EMBL" id="RCZG01000006">
    <property type="protein sequence ID" value="TPG33073.1"/>
    <property type="molecule type" value="Genomic_DNA"/>
</dbReference>
<feature type="region of interest" description="Disordered" evidence="1">
    <location>
        <begin position="1"/>
        <end position="51"/>
    </location>
</feature>
<proteinExistence type="predicted"/>
<reference evidence="3 4" key="1">
    <citation type="journal article" date="2019" name="Environ. Microbiol.">
        <title>Species interactions and distinct microbial communities in high Arctic permafrost affected cryosols are associated with the CH4 and CO2 gas fluxes.</title>
        <authorList>
            <person name="Altshuler I."/>
            <person name="Hamel J."/>
            <person name="Turney S."/>
            <person name="Magnuson E."/>
            <person name="Levesque R."/>
            <person name="Greer C."/>
            <person name="Whyte L.G."/>
        </authorList>
    </citation>
    <scope>NUCLEOTIDE SEQUENCE [LARGE SCALE GENOMIC DNA]</scope>
    <source>
        <strain evidence="3 4">S5.20</strain>
    </source>
</reference>
<feature type="compositionally biased region" description="Pro residues" evidence="1">
    <location>
        <begin position="39"/>
        <end position="51"/>
    </location>
</feature>
<dbReference type="Pfam" id="PF09851">
    <property type="entry name" value="SHOCT"/>
    <property type="match status" value="1"/>
</dbReference>